<dbReference type="EMBL" id="CM039431">
    <property type="protein sequence ID" value="KAI4335035.1"/>
    <property type="molecule type" value="Genomic_DNA"/>
</dbReference>
<proteinExistence type="predicted"/>
<reference evidence="1 2" key="1">
    <citation type="journal article" date="2022" name="DNA Res.">
        <title>Chromosomal-level genome assembly of the orchid tree Bauhinia variegata (Leguminosae; Cercidoideae) supports the allotetraploid origin hypothesis of Bauhinia.</title>
        <authorList>
            <person name="Zhong Y."/>
            <person name="Chen Y."/>
            <person name="Zheng D."/>
            <person name="Pang J."/>
            <person name="Liu Y."/>
            <person name="Luo S."/>
            <person name="Meng S."/>
            <person name="Qian L."/>
            <person name="Wei D."/>
            <person name="Dai S."/>
            <person name="Zhou R."/>
        </authorList>
    </citation>
    <scope>NUCLEOTIDE SEQUENCE [LARGE SCALE GENOMIC DNA]</scope>
    <source>
        <strain evidence="1">BV-YZ2020</strain>
    </source>
</reference>
<organism evidence="1 2">
    <name type="scientific">Bauhinia variegata</name>
    <name type="common">Purple orchid tree</name>
    <name type="synonym">Phanera variegata</name>
    <dbReference type="NCBI Taxonomy" id="167791"/>
    <lineage>
        <taxon>Eukaryota</taxon>
        <taxon>Viridiplantae</taxon>
        <taxon>Streptophyta</taxon>
        <taxon>Embryophyta</taxon>
        <taxon>Tracheophyta</taxon>
        <taxon>Spermatophyta</taxon>
        <taxon>Magnoliopsida</taxon>
        <taxon>eudicotyledons</taxon>
        <taxon>Gunneridae</taxon>
        <taxon>Pentapetalae</taxon>
        <taxon>rosids</taxon>
        <taxon>fabids</taxon>
        <taxon>Fabales</taxon>
        <taxon>Fabaceae</taxon>
        <taxon>Cercidoideae</taxon>
        <taxon>Cercideae</taxon>
        <taxon>Bauhiniinae</taxon>
        <taxon>Bauhinia</taxon>
    </lineage>
</organism>
<sequence length="182" mass="19944">MARSSSSFYCSLSLLFFLSLALSSDSTKTVKVEDICKQFQEDKTFCISFLNSKPGGVAGADLLSLGVYTMSATSTNLTNALGLIDSLLKNTTDHNLREIYLECQEQYEDLKDDVDSSKACFEHGRCYIDVNRLAGDVADAADDCSGHGDIPLPDTNPLKQESIVLGYVSEILIIITDFLMQK</sequence>
<accession>A0ACB9NF35</accession>
<protein>
    <submittedName>
        <fullName evidence="1">Uncharacterized protein</fullName>
    </submittedName>
</protein>
<dbReference type="Proteomes" id="UP000828941">
    <property type="component" value="Chromosome 6"/>
</dbReference>
<name>A0ACB9NF35_BAUVA</name>
<keyword evidence="2" id="KW-1185">Reference proteome</keyword>
<evidence type="ECO:0000313" key="2">
    <source>
        <dbReference type="Proteomes" id="UP000828941"/>
    </source>
</evidence>
<comment type="caution">
    <text evidence="1">The sequence shown here is derived from an EMBL/GenBank/DDBJ whole genome shotgun (WGS) entry which is preliminary data.</text>
</comment>
<gene>
    <name evidence="1" type="ORF">L6164_013721</name>
</gene>
<evidence type="ECO:0000313" key="1">
    <source>
        <dbReference type="EMBL" id="KAI4335035.1"/>
    </source>
</evidence>